<protein>
    <submittedName>
        <fullName evidence="3">DNA processing protein DprA</fullName>
    </submittedName>
</protein>
<accession>A0A418T4Z1</accession>
<comment type="similarity">
    <text evidence="1">Belongs to the DprA/Smf family.</text>
</comment>
<dbReference type="Gene3D" id="3.40.50.450">
    <property type="match status" value="1"/>
</dbReference>
<sequence>MLSIDAAAANDRGPRINYAGDLNILGRPAIAVIGARDASEDGKHRSYQLGKQLASRGITVVSGLAAGIDRNALEGAIQAGGKVAAVIGTPIDTAYPAANKRLQELIAANHLLVSQFPNGSRVFPSNFPARNRTMAALTDASVIIEASESSGTLHQAAECKRLGRWLVIAKNMLDNHRAEWPKKFLSYEKCHVLVNTDKLLEAVYGI</sequence>
<dbReference type="Pfam" id="PF02481">
    <property type="entry name" value="DNA_processg_A"/>
    <property type="match status" value="1"/>
</dbReference>
<evidence type="ECO:0000259" key="2">
    <source>
        <dbReference type="Pfam" id="PF02481"/>
    </source>
</evidence>
<gene>
    <name evidence="3" type="ORF">D3P04_03220</name>
</gene>
<evidence type="ECO:0000313" key="3">
    <source>
        <dbReference type="EMBL" id="RJE88254.1"/>
    </source>
</evidence>
<comment type="caution">
    <text evidence="3">The sequence shown here is derived from an EMBL/GenBank/DDBJ whole genome shotgun (WGS) entry which is preliminary data.</text>
</comment>
<evidence type="ECO:0000256" key="1">
    <source>
        <dbReference type="ARBA" id="ARBA00006525"/>
    </source>
</evidence>
<dbReference type="PANTHER" id="PTHR43022">
    <property type="entry name" value="PROTEIN SMF"/>
    <property type="match status" value="1"/>
</dbReference>
<dbReference type="EMBL" id="QZCG01000002">
    <property type="protein sequence ID" value="RJE88254.1"/>
    <property type="molecule type" value="Genomic_DNA"/>
</dbReference>
<organism evidence="3 4">
    <name type="scientific">Paracoccus onubensis</name>
    <dbReference type="NCBI Taxonomy" id="1675788"/>
    <lineage>
        <taxon>Bacteria</taxon>
        <taxon>Pseudomonadati</taxon>
        <taxon>Pseudomonadota</taxon>
        <taxon>Alphaproteobacteria</taxon>
        <taxon>Rhodobacterales</taxon>
        <taxon>Paracoccaceae</taxon>
        <taxon>Paracoccus</taxon>
    </lineage>
</organism>
<dbReference type="SUPFAM" id="SSF102405">
    <property type="entry name" value="MCP/YpsA-like"/>
    <property type="match status" value="1"/>
</dbReference>
<dbReference type="InterPro" id="IPR057666">
    <property type="entry name" value="DrpA_SLOG"/>
</dbReference>
<dbReference type="InterPro" id="IPR003488">
    <property type="entry name" value="DprA"/>
</dbReference>
<dbReference type="GO" id="GO:0009294">
    <property type="term" value="P:DNA-mediated transformation"/>
    <property type="evidence" value="ECO:0007669"/>
    <property type="project" value="InterPro"/>
</dbReference>
<dbReference type="PANTHER" id="PTHR43022:SF1">
    <property type="entry name" value="PROTEIN SMF"/>
    <property type="match status" value="1"/>
</dbReference>
<reference evidence="4" key="1">
    <citation type="submission" date="2018-09" db="EMBL/GenBank/DDBJ databases">
        <title>Acidovorax cavernicola nov. sp. isolated from Gruta de las Maravillas (Aracena, Spain).</title>
        <authorList>
            <person name="Jurado V."/>
            <person name="Gutierrez-Patricio S."/>
            <person name="Gonzalez-Pimentel J.L."/>
            <person name="Miller A.Z."/>
            <person name="Laiz L."/>
            <person name="Saiz-Jimenez C."/>
        </authorList>
    </citation>
    <scope>NUCLEOTIDE SEQUENCE [LARGE SCALE GENOMIC DNA]</scope>
    <source>
        <strain evidence="4">1011MAR3C25</strain>
    </source>
</reference>
<dbReference type="OrthoDB" id="9785707at2"/>
<name>A0A418T4Z1_9RHOB</name>
<evidence type="ECO:0000313" key="4">
    <source>
        <dbReference type="Proteomes" id="UP000284202"/>
    </source>
</evidence>
<dbReference type="Proteomes" id="UP000284202">
    <property type="component" value="Unassembled WGS sequence"/>
</dbReference>
<feature type="domain" description="Smf/DprA SLOG" evidence="2">
    <location>
        <begin position="11"/>
        <end position="202"/>
    </location>
</feature>
<keyword evidence="4" id="KW-1185">Reference proteome</keyword>
<proteinExistence type="inferred from homology"/>
<dbReference type="AlphaFoldDB" id="A0A418T4Z1"/>